<reference evidence="2" key="1">
    <citation type="submission" date="2021-08" db="EMBL/GenBank/DDBJ databases">
        <title>Complete genome sequence of Chryseobacterium sp strain PS-8.</title>
        <authorList>
            <person name="Das S.K."/>
        </authorList>
    </citation>
    <scope>NUCLEOTIDE SEQUENCE</scope>
    <source>
        <strain evidence="2">PS-8</strain>
    </source>
</reference>
<evidence type="ECO:0000313" key="2">
    <source>
        <dbReference type="EMBL" id="MCF2220862.1"/>
    </source>
</evidence>
<dbReference type="InterPro" id="IPR050328">
    <property type="entry name" value="Dev_Immune_Receptor"/>
</dbReference>
<dbReference type="EMBL" id="JACSGT010000002">
    <property type="protein sequence ID" value="MCF2220862.1"/>
    <property type="molecule type" value="Genomic_DNA"/>
</dbReference>
<dbReference type="RefSeq" id="WP_235132248.1">
    <property type="nucleotide sequence ID" value="NZ_JACSGT010000002.1"/>
</dbReference>
<comment type="caution">
    <text evidence="2">The sequence shown here is derived from an EMBL/GenBank/DDBJ whole genome shotgun (WGS) entry which is preliminary data.</text>
</comment>
<protein>
    <recommendedName>
        <fullName evidence="4">Leucine-rich repeat domain-containing protein</fullName>
    </recommendedName>
</protein>
<dbReference type="InterPro" id="IPR001611">
    <property type="entry name" value="Leu-rich_rpt"/>
</dbReference>
<sequence length="654" mass="76138">MSTENAENQINISTVLDEEAWKIEEILGIAQVDDSKKHESIYTLKLNDIVFDDFSKFLPYLSNVRSVYLTNCTIANFSELLKLKNCDYFYLDNVTFRNSDCTVERGFPYEVRFSNMNFDAACLNGFHLPGFTIGHKYFEIQNCHIENIQELNNIGSLSQLNLCNITFTYVPNEASASDKSIYRISISDSQFKDISFIPFKKSVKNIDFTNCRIGSFEGISEFKKLEEIGFDTNTEIEDTEELENPFGKEVTCSFVKGKKPFSLKNVLSIKNYIHQLEFVNFKEKRIDYLREFKKVNSLLFDRSKFYVDAFLPISKQIKTVDLRDSEIKKHNYFSYYKNLKSFELCCILKEVNAVRNFTKLLPLRKQLQELSLYKSGDRRAGYSIEKFTALESLKISNEISVKTAESILTLKKLRKLEVMIEKTKKAIHIGRLKKLEFLNLWSASNIHYKGFEHLKKLKSLSICSPKKVDINTFPKIKSLRRLSFSCDEIVAVKGLNQFPNLKFLQLKGIKKVQLKTMKKLKVLDLDNSQIKNFSSFKTLPSLEKLDLSSLQNKIDLKEISKFPNWKWLTLLESYEVNDISALKPLKKLERLDLYRTKVTDVRVLNTLPNLKEVNLLVKNYELNFEKQLDRPEIAIYCGLPTINLRIWKEDEFGI</sequence>
<evidence type="ECO:0008006" key="4">
    <source>
        <dbReference type="Google" id="ProtNLM"/>
    </source>
</evidence>
<evidence type="ECO:0000313" key="3">
    <source>
        <dbReference type="Proteomes" id="UP001430374"/>
    </source>
</evidence>
<dbReference type="Gene3D" id="3.80.10.10">
    <property type="entry name" value="Ribonuclease Inhibitor"/>
    <property type="match status" value="3"/>
</dbReference>
<keyword evidence="1" id="KW-0732">Signal</keyword>
<dbReference type="PANTHER" id="PTHR24373:SF387">
    <property type="entry name" value="LEUCINE-RICH REPEATS AND IMMUNOGLOBULIN-LIKE DOMAINS PROTEIN SMA-10"/>
    <property type="match status" value="1"/>
</dbReference>
<organism evidence="2 3">
    <name type="scientific">Chryseobacterium indicum</name>
    <dbReference type="NCBI Taxonomy" id="2766954"/>
    <lineage>
        <taxon>Bacteria</taxon>
        <taxon>Pseudomonadati</taxon>
        <taxon>Bacteroidota</taxon>
        <taxon>Flavobacteriia</taxon>
        <taxon>Flavobacteriales</taxon>
        <taxon>Weeksellaceae</taxon>
        <taxon>Chryseobacterium group</taxon>
        <taxon>Chryseobacterium</taxon>
    </lineage>
</organism>
<dbReference type="SUPFAM" id="SSF52058">
    <property type="entry name" value="L domain-like"/>
    <property type="match status" value="2"/>
</dbReference>
<gene>
    <name evidence="2" type="ORF">H9Q08_16385</name>
</gene>
<dbReference type="InterPro" id="IPR032675">
    <property type="entry name" value="LRR_dom_sf"/>
</dbReference>
<name>A0ABS9C8F2_9FLAO</name>
<keyword evidence="3" id="KW-1185">Reference proteome</keyword>
<dbReference type="PANTHER" id="PTHR24373">
    <property type="entry name" value="SLIT RELATED LEUCINE-RICH REPEAT NEURONAL PROTEIN"/>
    <property type="match status" value="1"/>
</dbReference>
<evidence type="ECO:0000256" key="1">
    <source>
        <dbReference type="ARBA" id="ARBA00022729"/>
    </source>
</evidence>
<accession>A0ABS9C8F2</accession>
<proteinExistence type="predicted"/>
<dbReference type="PROSITE" id="PS51450">
    <property type="entry name" value="LRR"/>
    <property type="match status" value="1"/>
</dbReference>
<dbReference type="Proteomes" id="UP001430374">
    <property type="component" value="Unassembled WGS sequence"/>
</dbReference>